<dbReference type="SUPFAM" id="SSF56112">
    <property type="entry name" value="Protein kinase-like (PK-like)"/>
    <property type="match status" value="1"/>
</dbReference>
<dbReference type="EMBL" id="FMUE01000007">
    <property type="protein sequence ID" value="SCX27309.1"/>
    <property type="molecule type" value="Genomic_DNA"/>
</dbReference>
<reference evidence="2" key="1">
    <citation type="submission" date="2016-10" db="EMBL/GenBank/DDBJ databases">
        <authorList>
            <person name="Wibberg D."/>
        </authorList>
    </citation>
    <scope>NUCLEOTIDE SEQUENCE [LARGE SCALE GENOMIC DNA]</scope>
</reference>
<dbReference type="Proteomes" id="UP000187891">
    <property type="component" value="Unassembled WGS sequence"/>
</dbReference>
<dbReference type="GO" id="GO:0016773">
    <property type="term" value="F:phosphotransferase activity, alcohol group as acceptor"/>
    <property type="evidence" value="ECO:0007669"/>
    <property type="project" value="InterPro"/>
</dbReference>
<evidence type="ECO:0000313" key="2">
    <source>
        <dbReference type="Proteomes" id="UP000187891"/>
    </source>
</evidence>
<keyword evidence="1" id="KW-0808">Transferase</keyword>
<sequence>MTENLAQTPIPAKLTRRWSIFSAFLIADTPTSLVYRVTLADASSAIVKALKPKGMGELPGMAFLEWCEGYGAVRLIDRVDHICLLEDAGDMTLREYRVVHGETSSNAIIVDTLKKLHSDRPRPAPESTPLREHFEALFKRALRETNDELSPVLRHAASIAEDLLSNQVNVRPLHGDLHHDNIIFSHDRGWLAIDPQGLLGDAAYDVANVFGNPLGAFDDIINPARIATLVSLFADALGCHEEKILRYALAHVGVSICWSLEDGDTVLSNDNARERLAFFNVAASLL</sequence>
<dbReference type="InterPro" id="IPR011009">
    <property type="entry name" value="Kinase-like_dom_sf"/>
</dbReference>
<organism evidence="1 2">
    <name type="scientific">Agrobacterium rosae</name>
    <dbReference type="NCBI Taxonomy" id="1972867"/>
    <lineage>
        <taxon>Bacteria</taxon>
        <taxon>Pseudomonadati</taxon>
        <taxon>Pseudomonadota</taxon>
        <taxon>Alphaproteobacteria</taxon>
        <taxon>Hyphomicrobiales</taxon>
        <taxon>Rhizobiaceae</taxon>
        <taxon>Rhizobium/Agrobacterium group</taxon>
        <taxon>Agrobacterium</taxon>
    </lineage>
</organism>
<protein>
    <submittedName>
        <fullName evidence="1">Aminoglycoside/hydroxyurea antibiotic resistance kinase</fullName>
    </submittedName>
</protein>
<dbReference type="Gene3D" id="3.90.1200.10">
    <property type="match status" value="1"/>
</dbReference>
<dbReference type="GO" id="GO:0016301">
    <property type="term" value="F:kinase activity"/>
    <property type="evidence" value="ECO:0007669"/>
    <property type="project" value="UniProtKB-KW"/>
</dbReference>
<name>A0A1R3TYU5_9HYPH</name>
<dbReference type="RefSeq" id="WP_077120745.1">
    <property type="nucleotide sequence ID" value="NZ_FMUE01000007.1"/>
</dbReference>
<dbReference type="AlphaFoldDB" id="A0A1R3TYU5"/>
<dbReference type="STRING" id="1907666.DSM25559_2979"/>
<gene>
    <name evidence="1" type="ORF">DSM25559_2979</name>
</gene>
<accession>A0A1R3TYU5</accession>
<evidence type="ECO:0000313" key="1">
    <source>
        <dbReference type="EMBL" id="SCX27309.1"/>
    </source>
</evidence>
<dbReference type="InterPro" id="IPR006748">
    <property type="entry name" value="NH2Glyco/OHUrea_AB-resist_kin"/>
</dbReference>
<dbReference type="Pfam" id="PF04655">
    <property type="entry name" value="APH_6_hur"/>
    <property type="match status" value="1"/>
</dbReference>
<dbReference type="GO" id="GO:0019748">
    <property type="term" value="P:secondary metabolic process"/>
    <property type="evidence" value="ECO:0007669"/>
    <property type="project" value="InterPro"/>
</dbReference>
<keyword evidence="1" id="KW-0418">Kinase</keyword>
<proteinExistence type="predicted"/>